<dbReference type="InterPro" id="IPR000923">
    <property type="entry name" value="BlueCu_1"/>
</dbReference>
<accession>A0A4Q0XJ25</accession>
<feature type="domain" description="Blue (type 1) copper" evidence="6">
    <location>
        <begin position="38"/>
        <end position="157"/>
    </location>
</feature>
<evidence type="ECO:0000256" key="3">
    <source>
        <dbReference type="ARBA" id="ARBA00022982"/>
    </source>
</evidence>
<keyword evidence="5" id="KW-0732">Signal</keyword>
<reference evidence="7 8" key="1">
    <citation type="submission" date="2019-01" db="EMBL/GenBank/DDBJ databases">
        <title>Genome sequence of the Antarctic species Gelidibacter gilvus ACAM 158(T).</title>
        <authorList>
            <person name="Bowman J.P."/>
        </authorList>
    </citation>
    <scope>NUCLEOTIDE SEQUENCE [LARGE SCALE GENOMIC DNA]</scope>
    <source>
        <strain evidence="7 8">IC158</strain>
    </source>
</reference>
<dbReference type="EMBL" id="SDDZ01000004">
    <property type="protein sequence ID" value="RXJ50198.1"/>
    <property type="molecule type" value="Genomic_DNA"/>
</dbReference>
<dbReference type="InterPro" id="IPR008972">
    <property type="entry name" value="Cupredoxin"/>
</dbReference>
<evidence type="ECO:0000313" key="7">
    <source>
        <dbReference type="EMBL" id="RXJ50198.1"/>
    </source>
</evidence>
<name>A0A4Q0XJ25_9FLAO</name>
<dbReference type="GO" id="GO:0005507">
    <property type="term" value="F:copper ion binding"/>
    <property type="evidence" value="ECO:0007669"/>
    <property type="project" value="InterPro"/>
</dbReference>
<evidence type="ECO:0000259" key="6">
    <source>
        <dbReference type="Pfam" id="PF00127"/>
    </source>
</evidence>
<organism evidence="7 8">
    <name type="scientific">Gelidibacter gilvus</name>
    <dbReference type="NCBI Taxonomy" id="59602"/>
    <lineage>
        <taxon>Bacteria</taxon>
        <taxon>Pseudomonadati</taxon>
        <taxon>Bacteroidota</taxon>
        <taxon>Flavobacteriia</taxon>
        <taxon>Flavobacteriales</taxon>
        <taxon>Flavobacteriaceae</taxon>
        <taxon>Gelidibacter</taxon>
    </lineage>
</organism>
<evidence type="ECO:0000256" key="1">
    <source>
        <dbReference type="ARBA" id="ARBA00022448"/>
    </source>
</evidence>
<feature type="signal peptide" evidence="5">
    <location>
        <begin position="1"/>
        <end position="22"/>
    </location>
</feature>
<evidence type="ECO:0000313" key="8">
    <source>
        <dbReference type="Proteomes" id="UP000289792"/>
    </source>
</evidence>
<keyword evidence="3" id="KW-0249">Electron transport</keyword>
<dbReference type="PANTHER" id="PTHR38439">
    <property type="entry name" value="AURACYANIN-B"/>
    <property type="match status" value="1"/>
</dbReference>
<dbReference type="OrthoDB" id="9812332at2"/>
<dbReference type="GO" id="GO:0009055">
    <property type="term" value="F:electron transfer activity"/>
    <property type="evidence" value="ECO:0007669"/>
    <property type="project" value="InterPro"/>
</dbReference>
<evidence type="ECO:0000256" key="4">
    <source>
        <dbReference type="ARBA" id="ARBA00023008"/>
    </source>
</evidence>
<keyword evidence="4" id="KW-0186">Copper</keyword>
<dbReference type="Gene3D" id="2.60.40.420">
    <property type="entry name" value="Cupredoxins - blue copper proteins"/>
    <property type="match status" value="1"/>
</dbReference>
<protein>
    <submittedName>
        <fullName evidence="7">Azurin</fullName>
    </submittedName>
</protein>
<gene>
    <name evidence="7" type="ORF">ESZ48_09460</name>
</gene>
<evidence type="ECO:0000256" key="2">
    <source>
        <dbReference type="ARBA" id="ARBA00022723"/>
    </source>
</evidence>
<evidence type="ECO:0000256" key="5">
    <source>
        <dbReference type="SAM" id="SignalP"/>
    </source>
</evidence>
<keyword evidence="2" id="KW-0479">Metal-binding</keyword>
<keyword evidence="8" id="KW-1185">Reference proteome</keyword>
<dbReference type="InterPro" id="IPR050845">
    <property type="entry name" value="Cu-binding_ET"/>
</dbReference>
<comment type="caution">
    <text evidence="7">The sequence shown here is derived from an EMBL/GenBank/DDBJ whole genome shotgun (WGS) entry which is preliminary data.</text>
</comment>
<dbReference type="SUPFAM" id="SSF49503">
    <property type="entry name" value="Cupredoxins"/>
    <property type="match status" value="1"/>
</dbReference>
<dbReference type="PANTHER" id="PTHR38439:SF2">
    <property type="entry name" value="OUTER MEMBRANE PROTEIN H.8"/>
    <property type="match status" value="1"/>
</dbReference>
<dbReference type="RefSeq" id="WP_129017168.1">
    <property type="nucleotide sequence ID" value="NZ_SDDZ01000004.1"/>
</dbReference>
<dbReference type="Proteomes" id="UP000289792">
    <property type="component" value="Unassembled WGS sequence"/>
</dbReference>
<dbReference type="PROSITE" id="PS51257">
    <property type="entry name" value="PROKAR_LIPOPROTEIN"/>
    <property type="match status" value="1"/>
</dbReference>
<dbReference type="AlphaFoldDB" id="A0A4Q0XJ25"/>
<feature type="chain" id="PRO_5020865169" evidence="5">
    <location>
        <begin position="23"/>
        <end position="157"/>
    </location>
</feature>
<keyword evidence="1" id="KW-0813">Transport</keyword>
<proteinExistence type="predicted"/>
<dbReference type="Pfam" id="PF00127">
    <property type="entry name" value="Copper-bind"/>
    <property type="match status" value="1"/>
</dbReference>
<sequence>MKKLLFAPVVAVLLILSSCSKKDSDDSPVIHDPITIELKGNDAMQFVGTTDFNVKSGQDINLILTHIGQLPKEAMGHNVVVLKPGTNLDDFATKAFQSRENDYIPATFASSIVAHAKLLGPGESDAIKFKIETPGVHTFICSFPGHYGTMRGTITVK</sequence>